<dbReference type="InterPro" id="IPR036102">
    <property type="entry name" value="OsmC/Ohrsf"/>
</dbReference>
<name>A0A831TZ38_GEOME</name>
<dbReference type="SUPFAM" id="SSF82784">
    <property type="entry name" value="OsmC-like"/>
    <property type="match status" value="1"/>
</dbReference>
<comment type="caution">
    <text evidence="1">The sequence shown here is derived from an EMBL/GenBank/DDBJ whole genome shotgun (WGS) entry which is preliminary data.</text>
</comment>
<evidence type="ECO:0000313" key="1">
    <source>
        <dbReference type="EMBL" id="HEN42286.1"/>
    </source>
</evidence>
<dbReference type="InterPro" id="IPR015946">
    <property type="entry name" value="KH_dom-like_a/b"/>
</dbReference>
<dbReference type="Gene3D" id="3.30.300.20">
    <property type="match status" value="1"/>
</dbReference>
<dbReference type="PANTHER" id="PTHR39624:SF2">
    <property type="entry name" value="OSMC-LIKE PROTEIN"/>
    <property type="match status" value="1"/>
</dbReference>
<accession>A0A831TZ38</accession>
<organism evidence="1">
    <name type="scientific">Geobacter metallireducens</name>
    <dbReference type="NCBI Taxonomy" id="28232"/>
    <lineage>
        <taxon>Bacteria</taxon>
        <taxon>Pseudomonadati</taxon>
        <taxon>Thermodesulfobacteriota</taxon>
        <taxon>Desulfuromonadia</taxon>
        <taxon>Geobacterales</taxon>
        <taxon>Geobacteraceae</taxon>
        <taxon>Geobacter</taxon>
    </lineage>
</organism>
<reference evidence="1" key="1">
    <citation type="journal article" date="2020" name="mSystems">
        <title>Genome- and Community-Level Interaction Insights into Carbon Utilization and Element Cycling Functions of Hydrothermarchaeota in Hydrothermal Sediment.</title>
        <authorList>
            <person name="Zhou Z."/>
            <person name="Liu Y."/>
            <person name="Xu W."/>
            <person name="Pan J."/>
            <person name="Luo Z.H."/>
            <person name="Li M."/>
        </authorList>
    </citation>
    <scope>NUCLEOTIDE SEQUENCE [LARGE SCALE GENOMIC DNA]</scope>
    <source>
        <strain evidence="1">SpSt-349</strain>
    </source>
</reference>
<dbReference type="Pfam" id="PF02566">
    <property type="entry name" value="OsmC"/>
    <property type="match status" value="1"/>
</dbReference>
<dbReference type="PANTHER" id="PTHR39624">
    <property type="entry name" value="PROTEIN INVOLVED IN RIMO-MEDIATED BETA-METHYLTHIOLATION OF RIBOSOMAL PROTEIN S12 YCAO"/>
    <property type="match status" value="1"/>
</dbReference>
<sequence>MEMRITFPGGNRVDAELNGRIIPTDQPVEAGGEGRAPTPYDYFLASIGTCAGIYVLSFCRQRGIATEGLSMIQRMEFETDESGKRRLARVAMEISLPPGFPEQYRSAIVRAAELCSVKKAIMNPPEFTITARMPQ</sequence>
<dbReference type="InterPro" id="IPR003718">
    <property type="entry name" value="OsmC/Ohr_fam"/>
</dbReference>
<protein>
    <submittedName>
        <fullName evidence="1">Osmotically inducible protein OsmC</fullName>
    </submittedName>
</protein>
<proteinExistence type="predicted"/>
<dbReference type="AlphaFoldDB" id="A0A831TZ38"/>
<gene>
    <name evidence="1" type="ORF">ENQ87_07920</name>
</gene>
<dbReference type="EMBL" id="DSOV01000037">
    <property type="protein sequence ID" value="HEN42286.1"/>
    <property type="molecule type" value="Genomic_DNA"/>
</dbReference>